<evidence type="ECO:0000313" key="3">
    <source>
        <dbReference type="Proteomes" id="UP000826651"/>
    </source>
</evidence>
<dbReference type="RefSeq" id="WP_223406766.1">
    <property type="nucleotide sequence ID" value="NZ_JAGSHT010000013.1"/>
</dbReference>
<keyword evidence="1" id="KW-0812">Transmembrane</keyword>
<name>A0ABS7SA27_9MICO</name>
<evidence type="ECO:0000256" key="1">
    <source>
        <dbReference type="SAM" id="Phobius"/>
    </source>
</evidence>
<feature type="transmembrane region" description="Helical" evidence="1">
    <location>
        <begin position="48"/>
        <end position="71"/>
    </location>
</feature>
<keyword evidence="1" id="KW-1133">Transmembrane helix</keyword>
<organism evidence="2 3">
    <name type="scientific">Occultella gossypii</name>
    <dbReference type="NCBI Taxonomy" id="2800820"/>
    <lineage>
        <taxon>Bacteria</taxon>
        <taxon>Bacillati</taxon>
        <taxon>Actinomycetota</taxon>
        <taxon>Actinomycetes</taxon>
        <taxon>Micrococcales</taxon>
        <taxon>Ruaniaceae</taxon>
        <taxon>Occultella</taxon>
    </lineage>
</organism>
<comment type="caution">
    <text evidence="2">The sequence shown here is derived from an EMBL/GenBank/DDBJ whole genome shotgun (WGS) entry which is preliminary data.</text>
</comment>
<feature type="transmembrane region" description="Helical" evidence="1">
    <location>
        <begin position="78"/>
        <end position="99"/>
    </location>
</feature>
<gene>
    <name evidence="2" type="ORF">KCQ71_13585</name>
</gene>
<dbReference type="Pfam" id="PF06993">
    <property type="entry name" value="DUF1304"/>
    <property type="match status" value="1"/>
</dbReference>
<dbReference type="Proteomes" id="UP000826651">
    <property type="component" value="Unassembled WGS sequence"/>
</dbReference>
<keyword evidence="3" id="KW-1185">Reference proteome</keyword>
<evidence type="ECO:0000313" key="2">
    <source>
        <dbReference type="EMBL" id="MBZ2197192.1"/>
    </source>
</evidence>
<proteinExistence type="predicted"/>
<dbReference type="EMBL" id="JAGSHT010000013">
    <property type="protein sequence ID" value="MBZ2197192.1"/>
    <property type="molecule type" value="Genomic_DNA"/>
</dbReference>
<accession>A0ABS7SA27</accession>
<dbReference type="InterPro" id="IPR009732">
    <property type="entry name" value="DUF1304"/>
</dbReference>
<keyword evidence="1" id="KW-0472">Membrane</keyword>
<sequence>MEMLAQVCAGLAALILIAVFPFEAFLIERPGVQKFLGIEPDGIRNVHLWSFCLGARNALAGAGTLVGIWMINYGSASTGATVVVVGCLYMLASALFMGLADLLGYWRPRGASIRGTLSSSVLPAAALVLIAL</sequence>
<protein>
    <submittedName>
        <fullName evidence="2">DUF1304 family protein</fullName>
    </submittedName>
</protein>
<reference evidence="2 3" key="1">
    <citation type="submission" date="2021-04" db="EMBL/GenBank/DDBJ databases">
        <title>Ruania sp. nov., isolated from sandy soil of mangrove forest.</title>
        <authorList>
            <person name="Ge X."/>
            <person name="Huang R."/>
            <person name="Liu W."/>
        </authorList>
    </citation>
    <scope>NUCLEOTIDE SEQUENCE [LARGE SCALE GENOMIC DNA]</scope>
    <source>
        <strain evidence="2 3">N2-46</strain>
    </source>
</reference>